<accession>A0ABS1D1D6</accession>
<dbReference type="Pfam" id="PF00440">
    <property type="entry name" value="TetR_N"/>
    <property type="match status" value="1"/>
</dbReference>
<dbReference type="InterPro" id="IPR036271">
    <property type="entry name" value="Tet_transcr_reg_TetR-rel_C_sf"/>
</dbReference>
<proteinExistence type="predicted"/>
<name>A0ABS1D1D6_9PROT</name>
<protein>
    <submittedName>
        <fullName evidence="7">TetR family transcriptional regulator</fullName>
    </submittedName>
</protein>
<keyword evidence="2 4" id="KW-0238">DNA-binding</keyword>
<dbReference type="SUPFAM" id="SSF48498">
    <property type="entry name" value="Tetracyclin repressor-like, C-terminal domain"/>
    <property type="match status" value="1"/>
</dbReference>
<feature type="domain" description="HTH tetR-type" evidence="6">
    <location>
        <begin position="9"/>
        <end position="69"/>
    </location>
</feature>
<keyword evidence="3" id="KW-0804">Transcription</keyword>
<evidence type="ECO:0000313" key="8">
    <source>
        <dbReference type="Proteomes" id="UP000697995"/>
    </source>
</evidence>
<evidence type="ECO:0000259" key="6">
    <source>
        <dbReference type="PROSITE" id="PS50977"/>
    </source>
</evidence>
<dbReference type="Gene3D" id="1.10.10.60">
    <property type="entry name" value="Homeodomain-like"/>
    <property type="match status" value="1"/>
</dbReference>
<dbReference type="PANTHER" id="PTHR47506">
    <property type="entry name" value="TRANSCRIPTIONAL REGULATORY PROTEIN"/>
    <property type="match status" value="1"/>
</dbReference>
<dbReference type="PANTHER" id="PTHR47506:SF7">
    <property type="entry name" value="TRANSCRIPTIONAL REGULATORY PROTEIN"/>
    <property type="match status" value="1"/>
</dbReference>
<evidence type="ECO:0000256" key="4">
    <source>
        <dbReference type="PROSITE-ProRule" id="PRU00335"/>
    </source>
</evidence>
<sequence>MKVTKAKAAENRERILAGAARLFREQGVSGVGVDALAEAAGLTHGSLYSQFGSKERLAEAALQHALTTSAARLGDARSLEDYVARYLTADHRDRRGDGCVVAALGSEMPRHAMALRRGFTGAVRAMVGRIAGLLPAGRSSEDAALAAAATMVGALTLARAVDDPALSDRILAAARTALASGDEAAATASRGSTRHGAER</sequence>
<dbReference type="PROSITE" id="PS50977">
    <property type="entry name" value="HTH_TETR_2"/>
    <property type="match status" value="1"/>
</dbReference>
<evidence type="ECO:0000313" key="7">
    <source>
        <dbReference type="EMBL" id="MBK1660626.1"/>
    </source>
</evidence>
<comment type="caution">
    <text evidence="7">The sequence shown here is derived from an EMBL/GenBank/DDBJ whole genome shotgun (WGS) entry which is preliminary data.</text>
</comment>
<dbReference type="SUPFAM" id="SSF46689">
    <property type="entry name" value="Homeodomain-like"/>
    <property type="match status" value="1"/>
</dbReference>
<dbReference type="Gene3D" id="1.10.357.10">
    <property type="entry name" value="Tetracycline Repressor, domain 2"/>
    <property type="match status" value="1"/>
</dbReference>
<evidence type="ECO:0000256" key="3">
    <source>
        <dbReference type="ARBA" id="ARBA00023163"/>
    </source>
</evidence>
<evidence type="ECO:0000256" key="2">
    <source>
        <dbReference type="ARBA" id="ARBA00023125"/>
    </source>
</evidence>
<dbReference type="EMBL" id="NRSG01000196">
    <property type="protein sequence ID" value="MBK1660626.1"/>
    <property type="molecule type" value="Genomic_DNA"/>
</dbReference>
<feature type="region of interest" description="Disordered" evidence="5">
    <location>
        <begin position="178"/>
        <end position="199"/>
    </location>
</feature>
<dbReference type="PRINTS" id="PR00455">
    <property type="entry name" value="HTHTETR"/>
</dbReference>
<evidence type="ECO:0000256" key="5">
    <source>
        <dbReference type="SAM" id="MobiDB-lite"/>
    </source>
</evidence>
<feature type="DNA-binding region" description="H-T-H motif" evidence="4">
    <location>
        <begin position="32"/>
        <end position="51"/>
    </location>
</feature>
<evidence type="ECO:0000256" key="1">
    <source>
        <dbReference type="ARBA" id="ARBA00023015"/>
    </source>
</evidence>
<keyword evidence="8" id="KW-1185">Reference proteome</keyword>
<dbReference type="InterPro" id="IPR009057">
    <property type="entry name" value="Homeodomain-like_sf"/>
</dbReference>
<reference evidence="7 8" key="1">
    <citation type="journal article" date="2020" name="Microorganisms">
        <title>Osmotic Adaptation and Compatible Solute Biosynthesis of Phototrophic Bacteria as Revealed from Genome Analyses.</title>
        <authorList>
            <person name="Imhoff J.F."/>
            <person name="Rahn T."/>
            <person name="Kunzel S."/>
            <person name="Keller A."/>
            <person name="Neulinger S.C."/>
        </authorList>
    </citation>
    <scope>NUCLEOTIDE SEQUENCE [LARGE SCALE GENOMIC DNA]</scope>
    <source>
        <strain evidence="7 8">DSM 15382</strain>
    </source>
</reference>
<dbReference type="InterPro" id="IPR001647">
    <property type="entry name" value="HTH_TetR"/>
</dbReference>
<organism evidence="7 8">
    <name type="scientific">Paracraurococcus ruber</name>
    <dbReference type="NCBI Taxonomy" id="77675"/>
    <lineage>
        <taxon>Bacteria</taxon>
        <taxon>Pseudomonadati</taxon>
        <taxon>Pseudomonadota</taxon>
        <taxon>Alphaproteobacteria</taxon>
        <taxon>Acetobacterales</taxon>
        <taxon>Roseomonadaceae</taxon>
        <taxon>Paracraurococcus</taxon>
    </lineage>
</organism>
<keyword evidence="1" id="KW-0805">Transcription regulation</keyword>
<dbReference type="Proteomes" id="UP000697995">
    <property type="component" value="Unassembled WGS sequence"/>
</dbReference>
<gene>
    <name evidence="7" type="ORF">CKO45_20610</name>
</gene>